<feature type="non-terminal residue" evidence="2">
    <location>
        <position position="106"/>
    </location>
</feature>
<reference evidence="2 3" key="1">
    <citation type="submission" date="2023-04" db="EMBL/GenBank/DDBJ databases">
        <title>A novel bacteria isolated from coastal sediment.</title>
        <authorList>
            <person name="Liu X.-J."/>
            <person name="Du Z.-J."/>
        </authorList>
    </citation>
    <scope>NUCLEOTIDE SEQUENCE [LARGE SCALE GENOMIC DNA]</scope>
    <source>
        <strain evidence="2 3">SDUM461004</strain>
    </source>
</reference>
<name>A0ABU1AMB1_9BACT</name>
<comment type="caution">
    <text evidence="2">The sequence shown here is derived from an EMBL/GenBank/DDBJ whole genome shotgun (WGS) entry which is preliminary data.</text>
</comment>
<dbReference type="Pfam" id="PF05598">
    <property type="entry name" value="DUF772"/>
    <property type="match status" value="1"/>
</dbReference>
<keyword evidence="3" id="KW-1185">Reference proteome</keyword>
<dbReference type="Proteomes" id="UP001243717">
    <property type="component" value="Unassembled WGS sequence"/>
</dbReference>
<evidence type="ECO:0000259" key="1">
    <source>
        <dbReference type="Pfam" id="PF05598"/>
    </source>
</evidence>
<gene>
    <name evidence="2" type="ORF">QEH59_11200</name>
</gene>
<sequence>MHNEVGSFGYLDRVNKLKQRPTALDELNESIDWSCFKSVLKEHLNFKDRSKGGRKPLDGILMFKVLILQKYYNLIPIRKKFGPNRYIFCNLGSRNRGDADRSPKQS</sequence>
<organism evidence="2 3">
    <name type="scientific">Thalassobacterium sedimentorum</name>
    <dbReference type="NCBI Taxonomy" id="3041258"/>
    <lineage>
        <taxon>Bacteria</taxon>
        <taxon>Pseudomonadati</taxon>
        <taxon>Verrucomicrobiota</taxon>
        <taxon>Opitutia</taxon>
        <taxon>Puniceicoccales</taxon>
        <taxon>Coraliomargaritaceae</taxon>
        <taxon>Thalassobacterium</taxon>
    </lineage>
</organism>
<evidence type="ECO:0000313" key="2">
    <source>
        <dbReference type="EMBL" id="MDQ8194995.1"/>
    </source>
</evidence>
<protein>
    <recommendedName>
        <fullName evidence="1">Transposase InsH N-terminal domain-containing protein</fullName>
    </recommendedName>
</protein>
<proteinExistence type="predicted"/>
<evidence type="ECO:0000313" key="3">
    <source>
        <dbReference type="Proteomes" id="UP001243717"/>
    </source>
</evidence>
<feature type="domain" description="Transposase InsH N-terminal" evidence="1">
    <location>
        <begin position="15"/>
        <end position="74"/>
    </location>
</feature>
<dbReference type="InterPro" id="IPR008490">
    <property type="entry name" value="Transposase_InsH_N"/>
</dbReference>
<accession>A0ABU1AMB1</accession>
<dbReference type="EMBL" id="JARXIC010000017">
    <property type="protein sequence ID" value="MDQ8194995.1"/>
    <property type="molecule type" value="Genomic_DNA"/>
</dbReference>